<evidence type="ECO:0000313" key="3">
    <source>
        <dbReference type="Proteomes" id="UP000281553"/>
    </source>
</evidence>
<dbReference type="InterPro" id="IPR055349">
    <property type="entry name" value="GH2_GIPC"/>
</dbReference>
<name>A0A3P7LX80_DIBLA</name>
<reference evidence="2 3" key="1">
    <citation type="submission" date="2018-11" db="EMBL/GenBank/DDBJ databases">
        <authorList>
            <consortium name="Pathogen Informatics"/>
        </authorList>
    </citation>
    <scope>NUCLEOTIDE SEQUENCE [LARGE SCALE GENOMIC DNA]</scope>
</reference>
<feature type="domain" description="GIPC GH2" evidence="1">
    <location>
        <begin position="3"/>
        <end position="62"/>
    </location>
</feature>
<sequence>MVLKQLAEIVDEFLGIADEELAQTVFDIASSSSDQEEFLRNLQKQLSAFNFPKKIALKFWWAYETYETAVMNKRKREYSPK</sequence>
<dbReference type="OrthoDB" id="6509831at2759"/>
<dbReference type="EMBL" id="UYRU01050063">
    <property type="protein sequence ID" value="VDN10821.1"/>
    <property type="molecule type" value="Genomic_DNA"/>
</dbReference>
<protein>
    <recommendedName>
        <fullName evidence="1">GIPC GH2 domain-containing protein</fullName>
    </recommendedName>
</protein>
<accession>A0A3P7LX80</accession>
<dbReference type="AlphaFoldDB" id="A0A3P7LX80"/>
<proteinExistence type="predicted"/>
<organism evidence="2 3">
    <name type="scientific">Dibothriocephalus latus</name>
    <name type="common">Fish tapeworm</name>
    <name type="synonym">Diphyllobothrium latum</name>
    <dbReference type="NCBI Taxonomy" id="60516"/>
    <lineage>
        <taxon>Eukaryota</taxon>
        <taxon>Metazoa</taxon>
        <taxon>Spiralia</taxon>
        <taxon>Lophotrochozoa</taxon>
        <taxon>Platyhelminthes</taxon>
        <taxon>Cestoda</taxon>
        <taxon>Eucestoda</taxon>
        <taxon>Diphyllobothriidea</taxon>
        <taxon>Diphyllobothriidae</taxon>
        <taxon>Dibothriocephalus</taxon>
    </lineage>
</organism>
<evidence type="ECO:0000313" key="2">
    <source>
        <dbReference type="EMBL" id="VDN10821.1"/>
    </source>
</evidence>
<gene>
    <name evidence="2" type="ORF">DILT_LOCUS6652</name>
</gene>
<evidence type="ECO:0000259" key="1">
    <source>
        <dbReference type="Pfam" id="PF25082"/>
    </source>
</evidence>
<keyword evidence="3" id="KW-1185">Reference proteome</keyword>
<dbReference type="Pfam" id="PF25082">
    <property type="entry name" value="GIPC1_GH2"/>
    <property type="match status" value="1"/>
</dbReference>
<dbReference type="Proteomes" id="UP000281553">
    <property type="component" value="Unassembled WGS sequence"/>
</dbReference>